<organism evidence="1 2">
    <name type="scientific">Alishewanella jeotgali KCTC 22429</name>
    <dbReference type="NCBI Taxonomy" id="1129374"/>
    <lineage>
        <taxon>Bacteria</taxon>
        <taxon>Pseudomonadati</taxon>
        <taxon>Pseudomonadota</taxon>
        <taxon>Gammaproteobacteria</taxon>
        <taxon>Alteromonadales</taxon>
        <taxon>Alteromonadaceae</taxon>
        <taxon>Alishewanella</taxon>
    </lineage>
</organism>
<comment type="caution">
    <text evidence="1">The sequence shown here is derived from an EMBL/GenBank/DDBJ whole genome shotgun (WGS) entry which is preliminary data.</text>
</comment>
<evidence type="ECO:0008006" key="3">
    <source>
        <dbReference type="Google" id="ProtNLM"/>
    </source>
</evidence>
<protein>
    <recommendedName>
        <fullName evidence="3">Glycosyltransferase</fullName>
    </recommendedName>
</protein>
<dbReference type="EMBL" id="AHTH01000005">
    <property type="protein sequence ID" value="EHR42260.1"/>
    <property type="molecule type" value="Genomic_DNA"/>
</dbReference>
<dbReference type="Pfam" id="PF13528">
    <property type="entry name" value="Glyco_trans_1_3"/>
    <property type="match status" value="1"/>
</dbReference>
<dbReference type="SUPFAM" id="SSF53756">
    <property type="entry name" value="UDP-Glycosyltransferase/glycogen phosphorylase"/>
    <property type="match status" value="1"/>
</dbReference>
<dbReference type="eggNOG" id="COG0707">
    <property type="taxonomic scope" value="Bacteria"/>
</dbReference>
<dbReference type="InterPro" id="IPR005262">
    <property type="entry name" value="MJ1255-like"/>
</dbReference>
<accession>H3ZBE6</accession>
<dbReference type="NCBIfam" id="TIGR00661">
    <property type="entry name" value="MJ1255"/>
    <property type="match status" value="1"/>
</dbReference>
<keyword evidence="2" id="KW-1185">Reference proteome</keyword>
<dbReference type="Proteomes" id="UP000012046">
    <property type="component" value="Unassembled WGS sequence"/>
</dbReference>
<dbReference type="AlphaFoldDB" id="H3ZBE6"/>
<gene>
    <name evidence="1" type="ORF">AJE_03256</name>
</gene>
<sequence>MRILYGVQATGNGHISRARAMEPYLRQQGAEVDFLFSGRPAEQFFDMQAFGHYQLRQGLTFVTAAGRVNYWQSFRQASVRQLWQDVRQLDLSRYDIILNDFEPVTAWAARQQKKPCIGIGHQYAFLHPIPMENANLLSQGIFRYFAPANYSLGLHWHHFNAPILPPIIHTTFEAVASEPTLVLVYLPFEDQQQVLQLLSPLTEYQFSVFGPGLPAQQLGHIQTQPPSLDAFKQTLARCSAVLSNAGFELISEALQLQKRILVKPLQGQMEQQSNALALTKLGLAERSDSLNSAVIANWLHNDSQLRQVQYPDVARAICQWLAADTPDQAASLSKALWQQVSGF</sequence>
<dbReference type="STRING" id="1129374.AJE_03256"/>
<reference evidence="1 2" key="1">
    <citation type="journal article" date="2012" name="J. Bacteriol.">
        <title>Genome Sequence of Extracellular-Protease-Producing Alishewanella jeotgali Isolated from Traditional Korean Fermented Seafood.</title>
        <authorList>
            <person name="Jung J."/>
            <person name="Chun J."/>
            <person name="Park W."/>
        </authorList>
    </citation>
    <scope>NUCLEOTIDE SEQUENCE [LARGE SCALE GENOMIC DNA]</scope>
    <source>
        <strain evidence="1 2">KCTC 22429</strain>
    </source>
</reference>
<evidence type="ECO:0000313" key="2">
    <source>
        <dbReference type="Proteomes" id="UP000012046"/>
    </source>
</evidence>
<evidence type="ECO:0000313" key="1">
    <source>
        <dbReference type="EMBL" id="EHR42260.1"/>
    </source>
</evidence>
<name>H3ZBE6_9ALTE</name>
<dbReference type="Gene3D" id="3.40.50.2000">
    <property type="entry name" value="Glycogen Phosphorylase B"/>
    <property type="match status" value="1"/>
</dbReference>
<dbReference type="RefSeq" id="WP_008949657.1">
    <property type="nucleotide sequence ID" value="NZ_AHTH01000005.1"/>
</dbReference>
<dbReference type="PATRIC" id="fig|1129374.4.peg.660"/>
<proteinExistence type="predicted"/>